<dbReference type="AlphaFoldDB" id="A0A9P6HDG4"/>
<evidence type="ECO:0000313" key="1">
    <source>
        <dbReference type="EMBL" id="KAF9784728.1"/>
    </source>
</evidence>
<dbReference type="PANTHER" id="PTHR33481:SF1">
    <property type="entry name" value="ENDONUCLEASE_EXONUCLEASE_PHOSPHATASE DOMAIN-CONTAINING PROTEIN-RELATED"/>
    <property type="match status" value="1"/>
</dbReference>
<organism evidence="1 2">
    <name type="scientific">Thelephora terrestris</name>
    <dbReference type="NCBI Taxonomy" id="56493"/>
    <lineage>
        <taxon>Eukaryota</taxon>
        <taxon>Fungi</taxon>
        <taxon>Dikarya</taxon>
        <taxon>Basidiomycota</taxon>
        <taxon>Agaricomycotina</taxon>
        <taxon>Agaricomycetes</taxon>
        <taxon>Thelephorales</taxon>
        <taxon>Thelephoraceae</taxon>
        <taxon>Thelephora</taxon>
    </lineage>
</organism>
<evidence type="ECO:0008006" key="3">
    <source>
        <dbReference type="Google" id="ProtNLM"/>
    </source>
</evidence>
<name>A0A9P6HDG4_9AGAM</name>
<gene>
    <name evidence="1" type="ORF">BJ322DRAFT_1109440</name>
</gene>
<reference evidence="1" key="2">
    <citation type="submission" date="2020-11" db="EMBL/GenBank/DDBJ databases">
        <authorList>
            <consortium name="DOE Joint Genome Institute"/>
            <person name="Kuo A."/>
            <person name="Miyauchi S."/>
            <person name="Kiss E."/>
            <person name="Drula E."/>
            <person name="Kohler A."/>
            <person name="Sanchez-Garcia M."/>
            <person name="Andreopoulos B."/>
            <person name="Barry K.W."/>
            <person name="Bonito G."/>
            <person name="Buee M."/>
            <person name="Carver A."/>
            <person name="Chen C."/>
            <person name="Cichocki N."/>
            <person name="Clum A."/>
            <person name="Culley D."/>
            <person name="Crous P.W."/>
            <person name="Fauchery L."/>
            <person name="Girlanda M."/>
            <person name="Hayes R."/>
            <person name="Keri Z."/>
            <person name="Labutti K."/>
            <person name="Lipzen A."/>
            <person name="Lombard V."/>
            <person name="Magnuson J."/>
            <person name="Maillard F."/>
            <person name="Morin E."/>
            <person name="Murat C."/>
            <person name="Nolan M."/>
            <person name="Ohm R."/>
            <person name="Pangilinan J."/>
            <person name="Pereira M."/>
            <person name="Perotto S."/>
            <person name="Peter M."/>
            <person name="Riley R."/>
            <person name="Sitrit Y."/>
            <person name="Stielow B."/>
            <person name="Szollosi G."/>
            <person name="Zifcakova L."/>
            <person name="Stursova M."/>
            <person name="Spatafora J.W."/>
            <person name="Tedersoo L."/>
            <person name="Vaario L.-M."/>
            <person name="Yamada A."/>
            <person name="Yan M."/>
            <person name="Wang P."/>
            <person name="Xu J."/>
            <person name="Bruns T."/>
            <person name="Baldrian P."/>
            <person name="Vilgalys R."/>
            <person name="Henrissat B."/>
            <person name="Grigoriev I.V."/>
            <person name="Hibbett D."/>
            <person name="Nagy L.G."/>
            <person name="Martin F.M."/>
        </authorList>
    </citation>
    <scope>NUCLEOTIDE SEQUENCE</scope>
    <source>
        <strain evidence="1">UH-Tt-Lm1</strain>
    </source>
</reference>
<sequence length="211" mass="23501">MSEFILINNGNNQGCPLSMIFYAFYNAGLLEISPPNCPDEQQFGYVDDIALLATGVDLSTTHSKLADMMSRPGGAFDWSDSHYSQFELTKLAVMDFTTRSNLPLPLTLTHPHTHRTTVVNATSAYKFLGVIFDPKLKWTPQGERAGRSANAWINLVRQLARTSTGISAKGMRQLYISIAMPKMSYAADVWYTIPHHPNGPDRRRTGAVQFT</sequence>
<dbReference type="EMBL" id="WIUZ02000008">
    <property type="protein sequence ID" value="KAF9784728.1"/>
    <property type="molecule type" value="Genomic_DNA"/>
</dbReference>
<dbReference type="Proteomes" id="UP000736335">
    <property type="component" value="Unassembled WGS sequence"/>
</dbReference>
<evidence type="ECO:0000313" key="2">
    <source>
        <dbReference type="Proteomes" id="UP000736335"/>
    </source>
</evidence>
<proteinExistence type="predicted"/>
<protein>
    <recommendedName>
        <fullName evidence="3">Reverse transcriptase domain-containing protein</fullName>
    </recommendedName>
</protein>
<dbReference type="OrthoDB" id="3261222at2759"/>
<reference evidence="1" key="1">
    <citation type="journal article" date="2020" name="Nat. Commun.">
        <title>Large-scale genome sequencing of mycorrhizal fungi provides insights into the early evolution of symbiotic traits.</title>
        <authorList>
            <person name="Miyauchi S."/>
            <person name="Kiss E."/>
            <person name="Kuo A."/>
            <person name="Drula E."/>
            <person name="Kohler A."/>
            <person name="Sanchez-Garcia M."/>
            <person name="Morin E."/>
            <person name="Andreopoulos B."/>
            <person name="Barry K.W."/>
            <person name="Bonito G."/>
            <person name="Buee M."/>
            <person name="Carver A."/>
            <person name="Chen C."/>
            <person name="Cichocki N."/>
            <person name="Clum A."/>
            <person name="Culley D."/>
            <person name="Crous P.W."/>
            <person name="Fauchery L."/>
            <person name="Girlanda M."/>
            <person name="Hayes R.D."/>
            <person name="Keri Z."/>
            <person name="LaButti K."/>
            <person name="Lipzen A."/>
            <person name="Lombard V."/>
            <person name="Magnuson J."/>
            <person name="Maillard F."/>
            <person name="Murat C."/>
            <person name="Nolan M."/>
            <person name="Ohm R.A."/>
            <person name="Pangilinan J."/>
            <person name="Pereira M.F."/>
            <person name="Perotto S."/>
            <person name="Peter M."/>
            <person name="Pfister S."/>
            <person name="Riley R."/>
            <person name="Sitrit Y."/>
            <person name="Stielow J.B."/>
            <person name="Szollosi G."/>
            <person name="Zifcakova L."/>
            <person name="Stursova M."/>
            <person name="Spatafora J.W."/>
            <person name="Tedersoo L."/>
            <person name="Vaario L.M."/>
            <person name="Yamada A."/>
            <person name="Yan M."/>
            <person name="Wang P."/>
            <person name="Xu J."/>
            <person name="Bruns T."/>
            <person name="Baldrian P."/>
            <person name="Vilgalys R."/>
            <person name="Dunand C."/>
            <person name="Henrissat B."/>
            <person name="Grigoriev I.V."/>
            <person name="Hibbett D."/>
            <person name="Nagy L.G."/>
            <person name="Martin F.M."/>
        </authorList>
    </citation>
    <scope>NUCLEOTIDE SEQUENCE</scope>
    <source>
        <strain evidence="1">UH-Tt-Lm1</strain>
    </source>
</reference>
<keyword evidence="2" id="KW-1185">Reference proteome</keyword>
<accession>A0A9P6HDG4</accession>
<comment type="caution">
    <text evidence="1">The sequence shown here is derived from an EMBL/GenBank/DDBJ whole genome shotgun (WGS) entry which is preliminary data.</text>
</comment>
<dbReference type="PANTHER" id="PTHR33481">
    <property type="entry name" value="REVERSE TRANSCRIPTASE"/>
    <property type="match status" value="1"/>
</dbReference>